<feature type="compositionally biased region" description="Basic and acidic residues" evidence="2">
    <location>
        <begin position="165"/>
        <end position="181"/>
    </location>
</feature>
<dbReference type="Pfam" id="PF01476">
    <property type="entry name" value="LysM"/>
    <property type="match status" value="1"/>
</dbReference>
<sequence length="256" mass="27609">MALTSSWSLVAGSRSLWSRVSVKSASSTRVFSPSRGVRCAAGASGRVVQHTVEPGESLYRIASTHGVTVEELLLENPHVDAAKLRPGTVLVIDDGVHYRFSQEEVKAAASKGGVRTAVGRFVNSIQIPGPSRPTSAGQQPWGTILAVAAGALAYILANQLGRKERAEPQETGLEARDEGRNVDNSQAPADAAVVAVLREAKEHISELQSALAAKEEQWQHMLARARSDHEERQLLKARLELLEQELAAAKQRSKTR</sequence>
<protein>
    <submittedName>
        <fullName evidence="4">LysM domain containing protein</fullName>
    </submittedName>
</protein>
<dbReference type="CDD" id="cd00118">
    <property type="entry name" value="LysM"/>
    <property type="match status" value="1"/>
</dbReference>
<evidence type="ECO:0000256" key="2">
    <source>
        <dbReference type="SAM" id="MobiDB-lite"/>
    </source>
</evidence>
<dbReference type="SMART" id="SM00257">
    <property type="entry name" value="LysM"/>
    <property type="match status" value="1"/>
</dbReference>
<dbReference type="AlphaFoldDB" id="A0A1Y1ILW6"/>
<keyword evidence="5" id="KW-1185">Reference proteome</keyword>
<proteinExistence type="predicted"/>
<dbReference type="Gene3D" id="3.10.350.10">
    <property type="entry name" value="LysM domain"/>
    <property type="match status" value="1"/>
</dbReference>
<evidence type="ECO:0000313" key="4">
    <source>
        <dbReference type="EMBL" id="GAQ91850.1"/>
    </source>
</evidence>
<dbReference type="SUPFAM" id="SSF54106">
    <property type="entry name" value="LysM domain"/>
    <property type="match status" value="1"/>
</dbReference>
<dbReference type="PROSITE" id="PS51782">
    <property type="entry name" value="LYSM"/>
    <property type="match status" value="1"/>
</dbReference>
<dbReference type="InterPro" id="IPR018392">
    <property type="entry name" value="LysM"/>
</dbReference>
<keyword evidence="1" id="KW-0175">Coiled coil</keyword>
<dbReference type="Proteomes" id="UP000054558">
    <property type="component" value="Unassembled WGS sequence"/>
</dbReference>
<dbReference type="OrthoDB" id="2107166at2759"/>
<dbReference type="InterPro" id="IPR036779">
    <property type="entry name" value="LysM_dom_sf"/>
</dbReference>
<feature type="domain" description="LysM" evidence="3">
    <location>
        <begin position="48"/>
        <end position="92"/>
    </location>
</feature>
<organism evidence="4 5">
    <name type="scientific">Klebsormidium nitens</name>
    <name type="common">Green alga</name>
    <name type="synonym">Ulothrix nitens</name>
    <dbReference type="NCBI Taxonomy" id="105231"/>
    <lineage>
        <taxon>Eukaryota</taxon>
        <taxon>Viridiplantae</taxon>
        <taxon>Streptophyta</taxon>
        <taxon>Klebsormidiophyceae</taxon>
        <taxon>Klebsormidiales</taxon>
        <taxon>Klebsormidiaceae</taxon>
        <taxon>Klebsormidium</taxon>
    </lineage>
</organism>
<accession>A0A1Y1ILW6</accession>
<name>A0A1Y1ILW6_KLENI</name>
<feature type="coiled-coil region" evidence="1">
    <location>
        <begin position="197"/>
        <end position="252"/>
    </location>
</feature>
<reference evidence="4 5" key="1">
    <citation type="journal article" date="2014" name="Nat. Commun.">
        <title>Klebsormidium flaccidum genome reveals primary factors for plant terrestrial adaptation.</title>
        <authorList>
            <person name="Hori K."/>
            <person name="Maruyama F."/>
            <person name="Fujisawa T."/>
            <person name="Togashi T."/>
            <person name="Yamamoto N."/>
            <person name="Seo M."/>
            <person name="Sato S."/>
            <person name="Yamada T."/>
            <person name="Mori H."/>
            <person name="Tajima N."/>
            <person name="Moriyama T."/>
            <person name="Ikeuchi M."/>
            <person name="Watanabe M."/>
            <person name="Wada H."/>
            <person name="Kobayashi K."/>
            <person name="Saito M."/>
            <person name="Masuda T."/>
            <person name="Sasaki-Sekimoto Y."/>
            <person name="Mashiguchi K."/>
            <person name="Awai K."/>
            <person name="Shimojima M."/>
            <person name="Masuda S."/>
            <person name="Iwai M."/>
            <person name="Nobusawa T."/>
            <person name="Narise T."/>
            <person name="Kondo S."/>
            <person name="Saito H."/>
            <person name="Sato R."/>
            <person name="Murakawa M."/>
            <person name="Ihara Y."/>
            <person name="Oshima-Yamada Y."/>
            <person name="Ohtaka K."/>
            <person name="Satoh M."/>
            <person name="Sonobe K."/>
            <person name="Ishii M."/>
            <person name="Ohtani R."/>
            <person name="Kanamori-Sato M."/>
            <person name="Honoki R."/>
            <person name="Miyazaki D."/>
            <person name="Mochizuki H."/>
            <person name="Umetsu J."/>
            <person name="Higashi K."/>
            <person name="Shibata D."/>
            <person name="Kamiya Y."/>
            <person name="Sato N."/>
            <person name="Nakamura Y."/>
            <person name="Tabata S."/>
            <person name="Ida S."/>
            <person name="Kurokawa K."/>
            <person name="Ohta H."/>
        </authorList>
    </citation>
    <scope>NUCLEOTIDE SEQUENCE [LARGE SCALE GENOMIC DNA]</scope>
    <source>
        <strain evidence="4 5">NIES-2285</strain>
    </source>
</reference>
<dbReference type="EMBL" id="DF237818">
    <property type="protein sequence ID" value="GAQ91850.1"/>
    <property type="molecule type" value="Genomic_DNA"/>
</dbReference>
<evidence type="ECO:0000259" key="3">
    <source>
        <dbReference type="PROSITE" id="PS51782"/>
    </source>
</evidence>
<evidence type="ECO:0000313" key="5">
    <source>
        <dbReference type="Proteomes" id="UP000054558"/>
    </source>
</evidence>
<gene>
    <name evidence="4" type="ORF">KFL_008690010</name>
</gene>
<evidence type="ECO:0000256" key="1">
    <source>
        <dbReference type="SAM" id="Coils"/>
    </source>
</evidence>
<feature type="region of interest" description="Disordered" evidence="2">
    <location>
        <begin position="165"/>
        <end position="186"/>
    </location>
</feature>